<dbReference type="SMART" id="SM00233">
    <property type="entry name" value="PH"/>
    <property type="match status" value="2"/>
</dbReference>
<dbReference type="PROSITE" id="PS50010">
    <property type="entry name" value="DH_2"/>
    <property type="match status" value="1"/>
</dbReference>
<dbReference type="InterPro" id="IPR000219">
    <property type="entry name" value="DH_dom"/>
</dbReference>
<dbReference type="InterPro" id="IPR001849">
    <property type="entry name" value="PH_domain"/>
</dbReference>
<dbReference type="SUPFAM" id="SSF48065">
    <property type="entry name" value="DBL homology domain (DH-domain)"/>
    <property type="match status" value="1"/>
</dbReference>
<dbReference type="STRING" id="37001.A0A1A9WTE0"/>
<accession>A0A1A9WTE0</accession>
<dbReference type="AlphaFoldDB" id="A0A1A9WTE0"/>
<dbReference type="EnsemblMetazoa" id="GBRI031299-RA">
    <property type="protein sequence ID" value="GBRI031299-PA"/>
    <property type="gene ID" value="GBRI031299"/>
</dbReference>
<dbReference type="PANTHER" id="PTHR45858:SF1">
    <property type="entry name" value="FERM DOMAIN-CONTAINING PROTEIN 7"/>
    <property type="match status" value="1"/>
</dbReference>
<reference evidence="3" key="2">
    <citation type="submission" date="2020-05" db="UniProtKB">
        <authorList>
            <consortium name="EnsemblMetazoa"/>
        </authorList>
    </citation>
    <scope>IDENTIFICATION</scope>
    <source>
        <strain evidence="3">IAEA</strain>
    </source>
</reference>
<feature type="domain" description="PH" evidence="1">
    <location>
        <begin position="204"/>
        <end position="295"/>
    </location>
</feature>
<evidence type="ECO:0000259" key="2">
    <source>
        <dbReference type="PROSITE" id="PS50010"/>
    </source>
</evidence>
<name>A0A1A9WTE0_9MUSC</name>
<dbReference type="PROSITE" id="PS50003">
    <property type="entry name" value="PH_DOMAIN"/>
    <property type="match status" value="2"/>
</dbReference>
<reference evidence="4" key="1">
    <citation type="submission" date="2014-03" db="EMBL/GenBank/DDBJ databases">
        <authorList>
            <person name="Aksoy S."/>
            <person name="Warren W."/>
            <person name="Wilson R.K."/>
        </authorList>
    </citation>
    <scope>NUCLEOTIDE SEQUENCE [LARGE SCALE GENOMIC DNA]</scope>
    <source>
        <strain evidence="4">IAEA</strain>
    </source>
</reference>
<feature type="domain" description="PH" evidence="1">
    <location>
        <begin position="378"/>
        <end position="475"/>
    </location>
</feature>
<dbReference type="VEuPathDB" id="VectorBase:GBRI031299"/>
<dbReference type="SUPFAM" id="SSF50729">
    <property type="entry name" value="PH domain-like"/>
    <property type="match status" value="2"/>
</dbReference>
<dbReference type="InterPro" id="IPR051835">
    <property type="entry name" value="RAC1-GEF"/>
</dbReference>
<dbReference type="Pfam" id="PF00169">
    <property type="entry name" value="PH"/>
    <property type="match status" value="1"/>
</dbReference>
<dbReference type="PANTHER" id="PTHR45858">
    <property type="entry name" value="FERM DOMAIN CONTAINING PROTEIN"/>
    <property type="match status" value="1"/>
</dbReference>
<dbReference type="InterPro" id="IPR011993">
    <property type="entry name" value="PH-like_dom_sf"/>
</dbReference>
<dbReference type="Proteomes" id="UP000091820">
    <property type="component" value="Unassembled WGS sequence"/>
</dbReference>
<dbReference type="Gene3D" id="2.30.29.30">
    <property type="entry name" value="Pleckstrin-homology domain (PH domain)/Phosphotyrosine-binding domain (PTB)"/>
    <property type="match status" value="2"/>
</dbReference>
<evidence type="ECO:0000313" key="3">
    <source>
        <dbReference type="EnsemblMetazoa" id="GBRI031299-PA"/>
    </source>
</evidence>
<dbReference type="InterPro" id="IPR035899">
    <property type="entry name" value="DBL_dom_sf"/>
</dbReference>
<dbReference type="FunFam" id="2.30.29.30:FF:000046">
    <property type="entry name" value="FERM, RhoGEF and pleckstrin domain-containing protein 1"/>
    <property type="match status" value="1"/>
</dbReference>
<dbReference type="CDD" id="cd00160">
    <property type="entry name" value="RhoGEF"/>
    <property type="match status" value="1"/>
</dbReference>
<evidence type="ECO:0008006" key="5">
    <source>
        <dbReference type="Google" id="ProtNLM"/>
    </source>
</evidence>
<dbReference type="GO" id="GO:0005085">
    <property type="term" value="F:guanyl-nucleotide exchange factor activity"/>
    <property type="evidence" value="ECO:0007669"/>
    <property type="project" value="InterPro"/>
</dbReference>
<keyword evidence="4" id="KW-1185">Reference proteome</keyword>
<dbReference type="CDD" id="cd13235">
    <property type="entry name" value="PH2_FARP1-like"/>
    <property type="match status" value="1"/>
</dbReference>
<evidence type="ECO:0000259" key="1">
    <source>
        <dbReference type="PROSITE" id="PS50003"/>
    </source>
</evidence>
<dbReference type="SMART" id="SM00325">
    <property type="entry name" value="RhoGEF"/>
    <property type="match status" value="1"/>
</dbReference>
<feature type="domain" description="DH" evidence="2">
    <location>
        <begin position="1"/>
        <end position="175"/>
    </location>
</feature>
<proteinExistence type="predicted"/>
<sequence>MTERTYKKDLEIMNRNFRQELSSEDIENLQPLFEMLDSMTQHHNIFLRDLEHRMVLWEGRGTHETHRLGDVMLKNMAALPIYDEYVQAHGEILQCLNEMFETDNRFQQIYKDFEQQKICYLPLGELILKPLHRMLHYQLLLERICDYYTEEHLDYSDCQAVYHLLIRTTKQIRDQLPDSINFVQLCELQRDISGFDKLVIGQRHLVRQGCLLKHSKRGLQQRMFFLFSDILLYGSKSPIDQSFRILGHVPVRSLLTENAEHNTFSIFGGQFAITVSAGTTAEKTLWLAELSKAAVDIKSKPHTQLTLTNLKNCTSSEENLDLCGLANGGNTSLTPQQLLQQHQNAQNKTPPTRSNTALHVCWHRGATVGLGDHLISAENQLSGYLLRKFKNSSGWQKLWVVFTSFCLYFYKSYQDEFALASLPLLGYSVGPPGHQDAVQKEFVFKLSFKNHVYFFRAESVHTYNRWLEVLRSTTQTQDFKNIQASNAH</sequence>
<dbReference type="Pfam" id="PF00621">
    <property type="entry name" value="RhoGEF"/>
    <property type="match status" value="1"/>
</dbReference>
<protein>
    <recommendedName>
        <fullName evidence="5">Moesin/ezrin/radixin homolog 1</fullName>
    </recommendedName>
</protein>
<dbReference type="Gene3D" id="1.20.900.10">
    <property type="entry name" value="Dbl homology (DH) domain"/>
    <property type="match status" value="1"/>
</dbReference>
<organism evidence="3 4">
    <name type="scientific">Glossina brevipalpis</name>
    <dbReference type="NCBI Taxonomy" id="37001"/>
    <lineage>
        <taxon>Eukaryota</taxon>
        <taxon>Metazoa</taxon>
        <taxon>Ecdysozoa</taxon>
        <taxon>Arthropoda</taxon>
        <taxon>Hexapoda</taxon>
        <taxon>Insecta</taxon>
        <taxon>Pterygota</taxon>
        <taxon>Neoptera</taxon>
        <taxon>Endopterygota</taxon>
        <taxon>Diptera</taxon>
        <taxon>Brachycera</taxon>
        <taxon>Muscomorpha</taxon>
        <taxon>Hippoboscoidea</taxon>
        <taxon>Glossinidae</taxon>
        <taxon>Glossina</taxon>
    </lineage>
</organism>
<evidence type="ECO:0000313" key="4">
    <source>
        <dbReference type="Proteomes" id="UP000091820"/>
    </source>
</evidence>